<feature type="compositionally biased region" description="Polar residues" evidence="1">
    <location>
        <begin position="267"/>
        <end position="276"/>
    </location>
</feature>
<dbReference type="Pfam" id="PF00092">
    <property type="entry name" value="VWA"/>
    <property type="match status" value="1"/>
</dbReference>
<sequence>MNLQEFKNKYQLFSNHDNLSNALSGISPSGSTHLRDSIRRGIDLIMDMNRDLEKVNEDSERHFLHIIITDGEDTGSRTSIEDLAMIMFALNLCIPSQMIQNHFIGIDFDPNSSDAQQLAALSYLGGDTSSIHLAQTANIDDIFKRIQAQVRVLQQTRVQAIQSNNIAVMRVQQQEQRMLELKIKKFIVVFNLDISGSMAGQRWRQVCNCVSRFTDSLTENDFASVILFNDSIRIVQPITIRIEFQVSSRPSQQQQNNQYTNYNNQNSRPANTQQQNTRAISYQNNNNLLDDHYSENQQLLEKKKRQRDLIDEKQKNLCCCAIF</sequence>
<dbReference type="RefSeq" id="XP_001022294.1">
    <property type="nucleotide sequence ID" value="XM_001022294.1"/>
</dbReference>
<feature type="region of interest" description="Disordered" evidence="1">
    <location>
        <begin position="249"/>
        <end position="276"/>
    </location>
</feature>
<evidence type="ECO:0000256" key="1">
    <source>
        <dbReference type="SAM" id="MobiDB-lite"/>
    </source>
</evidence>
<dbReference type="InParanoid" id="I7LWK3"/>
<name>I7LWK3_TETTS</name>
<dbReference type="eggNOG" id="ENOG502SQN2">
    <property type="taxonomic scope" value="Eukaryota"/>
</dbReference>
<feature type="domain" description="VWFA" evidence="2">
    <location>
        <begin position="1"/>
        <end position="146"/>
    </location>
</feature>
<protein>
    <submittedName>
        <fullName evidence="3">von willebrand factor type A domain protein</fullName>
    </submittedName>
</protein>
<organism evidence="3 4">
    <name type="scientific">Tetrahymena thermophila (strain SB210)</name>
    <dbReference type="NCBI Taxonomy" id="312017"/>
    <lineage>
        <taxon>Eukaryota</taxon>
        <taxon>Sar</taxon>
        <taxon>Alveolata</taxon>
        <taxon>Ciliophora</taxon>
        <taxon>Intramacronucleata</taxon>
        <taxon>Oligohymenophorea</taxon>
        <taxon>Hymenostomatida</taxon>
        <taxon>Tetrahymenina</taxon>
        <taxon>Tetrahymenidae</taxon>
        <taxon>Tetrahymena</taxon>
    </lineage>
</organism>
<gene>
    <name evidence="3" type="ORF">TTHERM_00502400</name>
</gene>
<dbReference type="OMA" id="CESAQYY"/>
<evidence type="ECO:0000313" key="4">
    <source>
        <dbReference type="Proteomes" id="UP000009168"/>
    </source>
</evidence>
<dbReference type="GeneID" id="7825643"/>
<dbReference type="InterPro" id="IPR036465">
    <property type="entry name" value="vWFA_dom_sf"/>
</dbReference>
<proteinExistence type="predicted"/>
<evidence type="ECO:0000259" key="2">
    <source>
        <dbReference type="PROSITE" id="PS50234"/>
    </source>
</evidence>
<dbReference type="HOGENOM" id="CLU_861897_0_0_1"/>
<keyword evidence="4" id="KW-1185">Reference proteome</keyword>
<dbReference type="AlphaFoldDB" id="I7LWK3"/>
<evidence type="ECO:0000313" key="3">
    <source>
        <dbReference type="EMBL" id="EAS02049.1"/>
    </source>
</evidence>
<dbReference type="Gene3D" id="3.40.50.410">
    <property type="entry name" value="von Willebrand factor, type A domain"/>
    <property type="match status" value="2"/>
</dbReference>
<accession>I7LWK3</accession>
<feature type="compositionally biased region" description="Low complexity" evidence="1">
    <location>
        <begin position="252"/>
        <end position="266"/>
    </location>
</feature>
<dbReference type="EMBL" id="GG662548">
    <property type="protein sequence ID" value="EAS02049.1"/>
    <property type="molecule type" value="Genomic_DNA"/>
</dbReference>
<reference evidence="4" key="1">
    <citation type="journal article" date="2006" name="PLoS Biol.">
        <title>Macronuclear genome sequence of the ciliate Tetrahymena thermophila, a model eukaryote.</title>
        <authorList>
            <person name="Eisen J.A."/>
            <person name="Coyne R.S."/>
            <person name="Wu M."/>
            <person name="Wu D."/>
            <person name="Thiagarajan M."/>
            <person name="Wortman J.R."/>
            <person name="Badger J.H."/>
            <person name="Ren Q."/>
            <person name="Amedeo P."/>
            <person name="Jones K.M."/>
            <person name="Tallon L.J."/>
            <person name="Delcher A.L."/>
            <person name="Salzberg S.L."/>
            <person name="Silva J.C."/>
            <person name="Haas B.J."/>
            <person name="Majoros W.H."/>
            <person name="Farzad M."/>
            <person name="Carlton J.M."/>
            <person name="Smith R.K. Jr."/>
            <person name="Garg J."/>
            <person name="Pearlman R.E."/>
            <person name="Karrer K.M."/>
            <person name="Sun L."/>
            <person name="Manning G."/>
            <person name="Elde N.C."/>
            <person name="Turkewitz A.P."/>
            <person name="Asai D.J."/>
            <person name="Wilkes D.E."/>
            <person name="Wang Y."/>
            <person name="Cai H."/>
            <person name="Collins K."/>
            <person name="Stewart B.A."/>
            <person name="Lee S.R."/>
            <person name="Wilamowska K."/>
            <person name="Weinberg Z."/>
            <person name="Ruzzo W.L."/>
            <person name="Wloga D."/>
            <person name="Gaertig J."/>
            <person name="Frankel J."/>
            <person name="Tsao C.-C."/>
            <person name="Gorovsky M.A."/>
            <person name="Keeling P.J."/>
            <person name="Waller R.F."/>
            <person name="Patron N.J."/>
            <person name="Cherry J.M."/>
            <person name="Stover N.A."/>
            <person name="Krieger C.J."/>
            <person name="del Toro C."/>
            <person name="Ryder H.F."/>
            <person name="Williamson S.C."/>
            <person name="Barbeau R.A."/>
            <person name="Hamilton E.P."/>
            <person name="Orias E."/>
        </authorList>
    </citation>
    <scope>NUCLEOTIDE SEQUENCE [LARGE SCALE GENOMIC DNA]</scope>
    <source>
        <strain evidence="4">SB210</strain>
    </source>
</reference>
<dbReference type="KEGG" id="tet:TTHERM_00502400"/>
<dbReference type="OrthoDB" id="299997at2759"/>
<dbReference type="Proteomes" id="UP000009168">
    <property type="component" value="Unassembled WGS sequence"/>
</dbReference>
<dbReference type="InterPro" id="IPR002035">
    <property type="entry name" value="VWF_A"/>
</dbReference>
<dbReference type="SUPFAM" id="SSF53300">
    <property type="entry name" value="vWA-like"/>
    <property type="match status" value="2"/>
</dbReference>
<dbReference type="PROSITE" id="PS50234">
    <property type="entry name" value="VWFA"/>
    <property type="match status" value="1"/>
</dbReference>